<feature type="chain" id="PRO_5010331663" evidence="2">
    <location>
        <begin position="22"/>
        <end position="294"/>
    </location>
</feature>
<keyword evidence="2" id="KW-0732">Signal</keyword>
<name>A0A1S3DCZ2_DIACI</name>
<dbReference type="AlphaFoldDB" id="A0A1S3DCZ2"/>
<dbReference type="Proteomes" id="UP000079169">
    <property type="component" value="Unplaced"/>
</dbReference>
<evidence type="ECO:0000256" key="1">
    <source>
        <dbReference type="SAM" id="MobiDB-lite"/>
    </source>
</evidence>
<proteinExistence type="predicted"/>
<keyword evidence="4" id="KW-1185">Reference proteome</keyword>
<gene>
    <name evidence="5" type="primary">LOC103516086</name>
</gene>
<accession>A0A1S3DCZ2</accession>
<dbReference type="KEGG" id="dci:103516086"/>
<evidence type="ECO:0000313" key="5">
    <source>
        <dbReference type="RefSeq" id="XP_008479259.1"/>
    </source>
</evidence>
<sequence>MPETRLLSAIIGLLCLHLALCTVTKKHDGKKPTLHEHHSSPKQHVGKREGQGHNEGQGRTQGHAAHAQTTTNYVQYKIRNRWRAKNRTSKEFYHTNESMTLESYSFEPLEWSDNRCPPTLMPMDEHVKRWKNIFKEITYPDTSDPEGTLDPNLSLKQRYYQCLYCFAKFDEDTKLDYHYKKRHPDKIVEHPTTTKPIHCVYCLGSFNQSEFRHHQESKHNVTQDRYPWERPPTLNYESFDTKEAQQIFDKRFGGSDEYVYHTYPKNNTFFMTMYDIDSNTSGMITHHYVDTPVK</sequence>
<protein>
    <submittedName>
        <fullName evidence="5">Uncharacterized protein LOC103516086</fullName>
    </submittedName>
</protein>
<feature type="signal peptide" evidence="2">
    <location>
        <begin position="1"/>
        <end position="21"/>
    </location>
</feature>
<feature type="domain" description="C2H2-type" evidence="3">
    <location>
        <begin position="162"/>
        <end position="183"/>
    </location>
</feature>
<dbReference type="PaxDb" id="121845-A0A1S3DCZ2"/>
<evidence type="ECO:0000259" key="3">
    <source>
        <dbReference type="PROSITE" id="PS00028"/>
    </source>
</evidence>
<evidence type="ECO:0000256" key="2">
    <source>
        <dbReference type="SAM" id="SignalP"/>
    </source>
</evidence>
<dbReference type="GeneID" id="103516086"/>
<dbReference type="InterPro" id="IPR013087">
    <property type="entry name" value="Znf_C2H2_type"/>
</dbReference>
<feature type="compositionally biased region" description="Low complexity" evidence="1">
    <location>
        <begin position="60"/>
        <end position="70"/>
    </location>
</feature>
<dbReference type="RefSeq" id="XP_008479259.1">
    <property type="nucleotide sequence ID" value="XM_008481037.1"/>
</dbReference>
<feature type="compositionally biased region" description="Basic and acidic residues" evidence="1">
    <location>
        <begin position="30"/>
        <end position="39"/>
    </location>
</feature>
<dbReference type="PROSITE" id="PS00028">
    <property type="entry name" value="ZINC_FINGER_C2H2_1"/>
    <property type="match status" value="1"/>
</dbReference>
<reference evidence="5" key="1">
    <citation type="submission" date="2025-08" db="UniProtKB">
        <authorList>
            <consortium name="RefSeq"/>
        </authorList>
    </citation>
    <scope>IDENTIFICATION</scope>
</reference>
<evidence type="ECO:0000313" key="4">
    <source>
        <dbReference type="Proteomes" id="UP000079169"/>
    </source>
</evidence>
<feature type="region of interest" description="Disordered" evidence="1">
    <location>
        <begin position="29"/>
        <end position="70"/>
    </location>
</feature>
<organism evidence="4 5">
    <name type="scientific">Diaphorina citri</name>
    <name type="common">Asian citrus psyllid</name>
    <dbReference type="NCBI Taxonomy" id="121845"/>
    <lineage>
        <taxon>Eukaryota</taxon>
        <taxon>Metazoa</taxon>
        <taxon>Ecdysozoa</taxon>
        <taxon>Arthropoda</taxon>
        <taxon>Hexapoda</taxon>
        <taxon>Insecta</taxon>
        <taxon>Pterygota</taxon>
        <taxon>Neoptera</taxon>
        <taxon>Paraneoptera</taxon>
        <taxon>Hemiptera</taxon>
        <taxon>Sternorrhyncha</taxon>
        <taxon>Psylloidea</taxon>
        <taxon>Psyllidae</taxon>
        <taxon>Diaphorininae</taxon>
        <taxon>Diaphorina</taxon>
    </lineage>
</organism>